<protein>
    <recommendedName>
        <fullName evidence="3">TnsA endonuclease N-terminal domain-containing protein</fullName>
    </recommendedName>
</protein>
<reference evidence="1 2" key="1">
    <citation type="journal article" date="2012" name="Genet. Mol. Biol.">
        <title>Analysis of 16S rRNA and mxaF genes revealing insights into Methylobacterium niche-specific plant association.</title>
        <authorList>
            <person name="Dourado M.N."/>
            <person name="Andreote F.D."/>
            <person name="Dini-Andreote F."/>
            <person name="Conti R."/>
            <person name="Araujo J.M."/>
            <person name="Araujo W.L."/>
        </authorList>
    </citation>
    <scope>NUCLEOTIDE SEQUENCE [LARGE SCALE GENOMIC DNA]</scope>
    <source>
        <strain evidence="1 2">TC3-10</strain>
    </source>
</reference>
<dbReference type="EMBL" id="MLCA01000008">
    <property type="protein sequence ID" value="MEE7492072.1"/>
    <property type="molecule type" value="Genomic_DNA"/>
</dbReference>
<dbReference type="Proteomes" id="UP001355206">
    <property type="component" value="Unassembled WGS sequence"/>
</dbReference>
<name>A0ABU7TQH1_9HYPH</name>
<evidence type="ECO:0008006" key="3">
    <source>
        <dbReference type="Google" id="ProtNLM"/>
    </source>
</evidence>
<evidence type="ECO:0000313" key="2">
    <source>
        <dbReference type="Proteomes" id="UP001355206"/>
    </source>
</evidence>
<comment type="caution">
    <text evidence="1">The sequence shown here is derived from an EMBL/GenBank/DDBJ whole genome shotgun (WGS) entry which is preliminary data.</text>
</comment>
<accession>A0ABU7TQH1</accession>
<gene>
    <name evidence="1" type="ORF">MOTC310_16965</name>
</gene>
<evidence type="ECO:0000313" key="1">
    <source>
        <dbReference type="EMBL" id="MEE7492072.1"/>
    </source>
</evidence>
<keyword evidence="2" id="KW-1185">Reference proteome</keyword>
<proteinExistence type="predicted"/>
<sequence>MRLRSTLEYRHALLCELDGDVTWFCEEPVVIRYRLGDRLATHRVDAYVQATQSGEFVELKYEDDAASAENEARWPWIAHAVNSMGLGYRVLTERHVIDSLRAETALAVFEQRMTRLPEPTDIRAIVDAVTERGIVSAGDLIAAFADCLDLNTVFALARHGHLAVDLGVAAGPEMGVRRGTGPFRRIGLAAGGDRS</sequence>
<organism evidence="1 2">
    <name type="scientific">Methylobacterium oryzae</name>
    <dbReference type="NCBI Taxonomy" id="334852"/>
    <lineage>
        <taxon>Bacteria</taxon>
        <taxon>Pseudomonadati</taxon>
        <taxon>Pseudomonadota</taxon>
        <taxon>Alphaproteobacteria</taxon>
        <taxon>Hyphomicrobiales</taxon>
        <taxon>Methylobacteriaceae</taxon>
        <taxon>Methylobacterium</taxon>
    </lineage>
</organism>